<keyword evidence="2" id="KW-0560">Oxidoreductase</keyword>
<keyword evidence="6" id="KW-1185">Reference proteome</keyword>
<feature type="domain" description="Transketolase-like pyrimidine-binding" evidence="4">
    <location>
        <begin position="9"/>
        <end position="184"/>
    </location>
</feature>
<evidence type="ECO:0000313" key="5">
    <source>
        <dbReference type="EMBL" id="MFB6394579.1"/>
    </source>
</evidence>
<organism evidence="5 6">
    <name type="scientific">Polymorphospora lycopeni</name>
    <dbReference type="NCBI Taxonomy" id="3140240"/>
    <lineage>
        <taxon>Bacteria</taxon>
        <taxon>Bacillati</taxon>
        <taxon>Actinomycetota</taxon>
        <taxon>Actinomycetes</taxon>
        <taxon>Micromonosporales</taxon>
        <taxon>Micromonosporaceae</taxon>
        <taxon>Polymorphospora</taxon>
    </lineage>
</organism>
<dbReference type="SMART" id="SM00861">
    <property type="entry name" value="Transket_pyr"/>
    <property type="match status" value="1"/>
</dbReference>
<evidence type="ECO:0000259" key="4">
    <source>
        <dbReference type="SMART" id="SM00861"/>
    </source>
</evidence>
<dbReference type="SUPFAM" id="SSF52518">
    <property type="entry name" value="Thiamin diphosphate-binding fold (THDP-binding)"/>
    <property type="match status" value="1"/>
</dbReference>
<dbReference type="Pfam" id="PF02779">
    <property type="entry name" value="Transket_pyr"/>
    <property type="match status" value="1"/>
</dbReference>
<dbReference type="Pfam" id="PF02780">
    <property type="entry name" value="Transketolase_C"/>
    <property type="match status" value="1"/>
</dbReference>
<evidence type="ECO:0000256" key="2">
    <source>
        <dbReference type="ARBA" id="ARBA00023002"/>
    </source>
</evidence>
<evidence type="ECO:0000313" key="6">
    <source>
        <dbReference type="Proteomes" id="UP001582793"/>
    </source>
</evidence>
<gene>
    <name evidence="5" type="ORF">AAFH96_15895</name>
</gene>
<dbReference type="PANTHER" id="PTHR43257:SF2">
    <property type="entry name" value="PYRUVATE DEHYDROGENASE E1 COMPONENT SUBUNIT BETA"/>
    <property type="match status" value="1"/>
</dbReference>
<proteinExistence type="predicted"/>
<dbReference type="SUPFAM" id="SSF52922">
    <property type="entry name" value="TK C-terminal domain-like"/>
    <property type="match status" value="1"/>
</dbReference>
<accession>A0ABV5CS66</accession>
<dbReference type="InterPro" id="IPR009014">
    <property type="entry name" value="Transketo_C/PFOR_II"/>
</dbReference>
<dbReference type="InterPro" id="IPR005475">
    <property type="entry name" value="Transketolase-like_Pyr-bd"/>
</dbReference>
<dbReference type="EMBL" id="JBCGDC010000040">
    <property type="protein sequence ID" value="MFB6394579.1"/>
    <property type="molecule type" value="Genomic_DNA"/>
</dbReference>
<dbReference type="InterPro" id="IPR033248">
    <property type="entry name" value="Transketolase_C"/>
</dbReference>
<name>A0ABV5CS66_9ACTN</name>
<evidence type="ECO:0000256" key="1">
    <source>
        <dbReference type="ARBA" id="ARBA00001964"/>
    </source>
</evidence>
<evidence type="ECO:0000256" key="3">
    <source>
        <dbReference type="ARBA" id="ARBA00023052"/>
    </source>
</evidence>
<dbReference type="RefSeq" id="WP_364220346.1">
    <property type="nucleotide sequence ID" value="NZ_JBCGDC010000040.1"/>
</dbReference>
<reference evidence="5 6" key="1">
    <citation type="submission" date="2024-04" db="EMBL/GenBank/DDBJ databases">
        <title>Polymorphospora sp. isolated from Baiyangdian Lake in Xiong'an New Area.</title>
        <authorList>
            <person name="Zhang X."/>
            <person name="Liu J."/>
        </authorList>
    </citation>
    <scope>NUCLEOTIDE SEQUENCE [LARGE SCALE GENOMIC DNA]</scope>
    <source>
        <strain evidence="5 6">2-325</strain>
    </source>
</reference>
<keyword evidence="3" id="KW-0786">Thiamine pyrophosphate</keyword>
<dbReference type="Proteomes" id="UP001582793">
    <property type="component" value="Unassembled WGS sequence"/>
</dbReference>
<dbReference type="Gene3D" id="3.40.50.970">
    <property type="match status" value="1"/>
</dbReference>
<comment type="cofactor">
    <cofactor evidence="1">
        <name>thiamine diphosphate</name>
        <dbReference type="ChEBI" id="CHEBI:58937"/>
    </cofactor>
</comment>
<dbReference type="InterPro" id="IPR029061">
    <property type="entry name" value="THDP-binding"/>
</dbReference>
<dbReference type="Gene3D" id="3.40.50.920">
    <property type="match status" value="1"/>
</dbReference>
<protein>
    <submittedName>
        <fullName evidence="5">Transketolase C-terminal domain-containing protein</fullName>
    </submittedName>
</protein>
<comment type="caution">
    <text evidence="5">The sequence shown here is derived from an EMBL/GenBank/DDBJ whole genome shotgun (WGS) entry which is preliminary data.</text>
</comment>
<sequence length="342" mass="37407">MTAHQTPAPRVAEDLNRALHDAMSRDERVVLLGQDILDPYGGAFKITKGLSSRFPDRVIGMPISEQATVGIAGGLALCGNRPIVEIMFADFVTLAYDQILNFLTKSVSMYGRRVPMPVLIRCPVGGDRGYGPTHSQYLHKQLLGIPHLTLFELSPFHPCGPLLEEILSGDEPAMLFENKLLYGRRVHTGGVVDDLFQYDHLDPRGRVARISIGAPADGDVVVIAPGGLCERVLSAARRLFLTREIRCQILVPVQLYPLDLTALLPTLAGAARVCVVEEDVAGATWGADVARAVYERLWRTLRHPVTVVSSRHGVIPAARVLEKQVVVQADDVYRAIAEDIDA</sequence>
<dbReference type="PANTHER" id="PTHR43257">
    <property type="entry name" value="PYRUVATE DEHYDROGENASE E1 COMPONENT BETA SUBUNIT"/>
    <property type="match status" value="1"/>
</dbReference>